<name>A0A5P0Z1C1_9ACTN</name>
<dbReference type="AlphaFoldDB" id="A0A5P0Z1C1"/>
<dbReference type="EMBL" id="VJYK02000647">
    <property type="protein sequence ID" value="MQS05509.1"/>
    <property type="molecule type" value="Genomic_DNA"/>
</dbReference>
<dbReference type="InterPro" id="IPR023393">
    <property type="entry name" value="START-like_dom_sf"/>
</dbReference>
<proteinExistence type="predicted"/>
<dbReference type="Proteomes" id="UP000320857">
    <property type="component" value="Unassembled WGS sequence"/>
</dbReference>
<organism evidence="2 3">
    <name type="scientific">Streptomyces alkaliterrae</name>
    <dbReference type="NCBI Taxonomy" id="2213162"/>
    <lineage>
        <taxon>Bacteria</taxon>
        <taxon>Bacillati</taxon>
        <taxon>Actinomycetota</taxon>
        <taxon>Actinomycetes</taxon>
        <taxon>Kitasatosporales</taxon>
        <taxon>Streptomycetaceae</taxon>
        <taxon>Streptomyces</taxon>
    </lineage>
</organism>
<keyword evidence="3" id="KW-1185">Reference proteome</keyword>
<dbReference type="Pfam" id="PF10604">
    <property type="entry name" value="Polyketide_cyc2"/>
    <property type="match status" value="1"/>
</dbReference>
<accession>A0A5P0Z1C1</accession>
<dbReference type="InterPro" id="IPR019587">
    <property type="entry name" value="Polyketide_cyclase/dehydratase"/>
</dbReference>
<dbReference type="SUPFAM" id="SSF55961">
    <property type="entry name" value="Bet v1-like"/>
    <property type="match status" value="1"/>
</dbReference>
<dbReference type="Gene3D" id="3.30.530.20">
    <property type="match status" value="1"/>
</dbReference>
<feature type="region of interest" description="Disordered" evidence="1">
    <location>
        <begin position="1"/>
        <end position="56"/>
    </location>
</feature>
<evidence type="ECO:0008006" key="4">
    <source>
        <dbReference type="Google" id="ProtNLM"/>
    </source>
</evidence>
<dbReference type="OrthoDB" id="3786259at2"/>
<gene>
    <name evidence="2" type="ORF">FNX44_027505</name>
</gene>
<protein>
    <recommendedName>
        <fullName evidence="4">SRPBCC family protein</fullName>
    </recommendedName>
</protein>
<sequence length="276" mass="31094">MPHPRRGRRAERRRSFPAPISAGSARPASRSASVISPYSSSSQSTISRGPSPHHAVPGVARMAELRGRKWHIPLNLDWQATPGTGSDRRTAQVAVARRRCRSMPQVQVYVSIPLPVDEVFYFLSDGRNLARWHSGVMDIRPEGPEGADGAGHAERRSYSYRFPGRHRDFRLECCAYEHNVRIGFIGQRMWNPLGSQMPRYDFRVWPQGTGCRVGVQVTSWLTGGMLLLWPIVALGWRRDLPEDAQRLHELLTGSEELADVGHEPGPLVIADRPRRR</sequence>
<feature type="non-terminal residue" evidence="2">
    <location>
        <position position="276"/>
    </location>
</feature>
<comment type="caution">
    <text evidence="2">The sequence shown here is derived from an EMBL/GenBank/DDBJ whole genome shotgun (WGS) entry which is preliminary data.</text>
</comment>
<reference evidence="2 3" key="1">
    <citation type="submission" date="2019-10" db="EMBL/GenBank/DDBJ databases">
        <title>Streptomyces sp. nov., a novel actinobacterium isolated from alkaline environment.</title>
        <authorList>
            <person name="Golinska P."/>
        </authorList>
    </citation>
    <scope>NUCLEOTIDE SEQUENCE [LARGE SCALE GENOMIC DNA]</scope>
    <source>
        <strain evidence="2 3">OF1</strain>
    </source>
</reference>
<evidence type="ECO:0000313" key="2">
    <source>
        <dbReference type="EMBL" id="MQS05509.1"/>
    </source>
</evidence>
<evidence type="ECO:0000313" key="3">
    <source>
        <dbReference type="Proteomes" id="UP000320857"/>
    </source>
</evidence>
<evidence type="ECO:0000256" key="1">
    <source>
        <dbReference type="SAM" id="MobiDB-lite"/>
    </source>
</evidence>
<feature type="compositionally biased region" description="Low complexity" evidence="1">
    <location>
        <begin position="17"/>
        <end position="50"/>
    </location>
</feature>
<feature type="compositionally biased region" description="Basic residues" evidence="1">
    <location>
        <begin position="1"/>
        <end position="12"/>
    </location>
</feature>